<dbReference type="EMBL" id="FOXW01000001">
    <property type="protein sequence ID" value="SFP97791.1"/>
    <property type="molecule type" value="Genomic_DNA"/>
</dbReference>
<name>A0A1I5UR88_9LACT</name>
<evidence type="ECO:0000313" key="13">
    <source>
        <dbReference type="EMBL" id="SFP97791.1"/>
    </source>
</evidence>
<accession>A0A1I5UR88</accession>
<dbReference type="NCBIfam" id="NF003591">
    <property type="entry name" value="PRK05254.1-4"/>
    <property type="match status" value="1"/>
</dbReference>
<dbReference type="NCBIfam" id="NF003589">
    <property type="entry name" value="PRK05254.1-2"/>
    <property type="match status" value="1"/>
</dbReference>
<comment type="function">
    <text evidence="2 9 11">Excises uracil residues from the DNA which can arise as a result of misincorporation of dUMP residues by DNA polymerase or due to deamination of cytosine.</text>
</comment>
<protein>
    <recommendedName>
        <fullName evidence="5 9">Uracil-DNA glycosylase</fullName>
        <shortName evidence="9">UDG</shortName>
        <ecNumber evidence="4 9">3.2.2.27</ecNumber>
    </recommendedName>
</protein>
<organism evidence="13 14">
    <name type="scientific">Desemzia incerta</name>
    <dbReference type="NCBI Taxonomy" id="82801"/>
    <lineage>
        <taxon>Bacteria</taxon>
        <taxon>Bacillati</taxon>
        <taxon>Bacillota</taxon>
        <taxon>Bacilli</taxon>
        <taxon>Lactobacillales</taxon>
        <taxon>Carnobacteriaceae</taxon>
        <taxon>Desemzia</taxon>
    </lineage>
</organism>
<evidence type="ECO:0000256" key="8">
    <source>
        <dbReference type="ARBA" id="ARBA00023204"/>
    </source>
</evidence>
<dbReference type="OrthoDB" id="9804372at2"/>
<dbReference type="PANTHER" id="PTHR11264">
    <property type="entry name" value="URACIL-DNA GLYCOSYLASE"/>
    <property type="match status" value="1"/>
</dbReference>
<evidence type="ECO:0000256" key="9">
    <source>
        <dbReference type="HAMAP-Rule" id="MF_00148"/>
    </source>
</evidence>
<dbReference type="Proteomes" id="UP000199136">
    <property type="component" value="Unassembled WGS sequence"/>
</dbReference>
<sequence length="231" mass="26339">MTIPVENDWAPILKEASETTSYQQLREFLKKEYETETIYPEKENIWQAFEWTPYSKVKAVILGQDPYIRENQAHGLSFSVKPGVKVPPSLKNIYKELESDLGYPPVDHGYLKSWAEEGVLLLNTVLTVREGLSHSHKGKGWEALTDFVIQKLNEREEPIVFILWGNPSIKKRTLIDETKHIVLTSPHPSPLSARRGFFGTKPFSKTNEALIQSGQEPINWKLPVAAKETTP</sequence>
<comment type="catalytic activity">
    <reaction evidence="1 9 11">
        <text>Hydrolyzes single-stranded DNA or mismatched double-stranded DNA and polynucleotides, releasing free uracil.</text>
        <dbReference type="EC" id="3.2.2.27"/>
    </reaction>
</comment>
<dbReference type="SMART" id="SM00986">
    <property type="entry name" value="UDG"/>
    <property type="match status" value="1"/>
</dbReference>
<dbReference type="AlphaFoldDB" id="A0A1I5UR88"/>
<reference evidence="13 14" key="1">
    <citation type="submission" date="2016-10" db="EMBL/GenBank/DDBJ databases">
        <authorList>
            <person name="de Groot N.N."/>
        </authorList>
    </citation>
    <scope>NUCLEOTIDE SEQUENCE [LARGE SCALE GENOMIC DNA]</scope>
    <source>
        <strain evidence="13 14">DSM 20581</strain>
    </source>
</reference>
<dbReference type="FunFam" id="3.40.470.10:FF:000001">
    <property type="entry name" value="Uracil-DNA glycosylase"/>
    <property type="match status" value="1"/>
</dbReference>
<proteinExistence type="inferred from homology"/>
<keyword evidence="6 9" id="KW-0227">DNA damage</keyword>
<keyword evidence="14" id="KW-1185">Reference proteome</keyword>
<gene>
    <name evidence="9" type="primary">ung</name>
    <name evidence="13" type="ORF">SAMN04488506_0148</name>
</gene>
<dbReference type="InterPro" id="IPR005122">
    <property type="entry name" value="Uracil-DNA_glycosylase-like"/>
</dbReference>
<dbReference type="EC" id="3.2.2.27" evidence="4 9"/>
<dbReference type="InterPro" id="IPR018085">
    <property type="entry name" value="Ura-DNA_Glyclase_AS"/>
</dbReference>
<evidence type="ECO:0000256" key="6">
    <source>
        <dbReference type="ARBA" id="ARBA00022763"/>
    </source>
</evidence>
<evidence type="ECO:0000256" key="4">
    <source>
        <dbReference type="ARBA" id="ARBA00012030"/>
    </source>
</evidence>
<keyword evidence="7 9" id="KW-0378">Hydrolase</keyword>
<dbReference type="InterPro" id="IPR036895">
    <property type="entry name" value="Uracil-DNA_glycosylase-like_sf"/>
</dbReference>
<keyword evidence="8 9" id="KW-0234">DNA repair</keyword>
<dbReference type="STRING" id="82801.SAMN04488506_0148"/>
<evidence type="ECO:0000259" key="12">
    <source>
        <dbReference type="SMART" id="SM00986"/>
    </source>
</evidence>
<dbReference type="NCBIfam" id="NF003592">
    <property type="entry name" value="PRK05254.1-5"/>
    <property type="match status" value="1"/>
</dbReference>
<dbReference type="GO" id="GO:0005737">
    <property type="term" value="C:cytoplasm"/>
    <property type="evidence" value="ECO:0007669"/>
    <property type="project" value="UniProtKB-SubCell"/>
</dbReference>
<evidence type="ECO:0000256" key="3">
    <source>
        <dbReference type="ARBA" id="ARBA00008184"/>
    </source>
</evidence>
<dbReference type="CDD" id="cd10027">
    <property type="entry name" value="UDG-F1-like"/>
    <property type="match status" value="1"/>
</dbReference>
<feature type="domain" description="Uracil-DNA glycosylase-like" evidence="12">
    <location>
        <begin position="50"/>
        <end position="210"/>
    </location>
</feature>
<evidence type="ECO:0000256" key="5">
    <source>
        <dbReference type="ARBA" id="ARBA00018429"/>
    </source>
</evidence>
<dbReference type="Pfam" id="PF03167">
    <property type="entry name" value="UDG"/>
    <property type="match status" value="1"/>
</dbReference>
<dbReference type="Gene3D" id="3.40.470.10">
    <property type="entry name" value="Uracil-DNA glycosylase-like domain"/>
    <property type="match status" value="1"/>
</dbReference>
<dbReference type="RefSeq" id="WP_092479192.1">
    <property type="nucleotide sequence ID" value="NZ_FOXW01000001.1"/>
</dbReference>
<dbReference type="GO" id="GO:0097510">
    <property type="term" value="P:base-excision repair, AP site formation via deaminated base removal"/>
    <property type="evidence" value="ECO:0007669"/>
    <property type="project" value="TreeGrafter"/>
</dbReference>
<evidence type="ECO:0000256" key="11">
    <source>
        <dbReference type="RuleBase" id="RU003780"/>
    </source>
</evidence>
<dbReference type="PANTHER" id="PTHR11264:SF0">
    <property type="entry name" value="URACIL-DNA GLYCOSYLASE"/>
    <property type="match status" value="1"/>
</dbReference>
<evidence type="ECO:0000256" key="1">
    <source>
        <dbReference type="ARBA" id="ARBA00001400"/>
    </source>
</evidence>
<feature type="active site" description="Proton acceptor" evidence="9 10">
    <location>
        <position position="65"/>
    </location>
</feature>
<dbReference type="HAMAP" id="MF_00148">
    <property type="entry name" value="UDG"/>
    <property type="match status" value="1"/>
</dbReference>
<dbReference type="SMART" id="SM00987">
    <property type="entry name" value="UreE_C"/>
    <property type="match status" value="1"/>
</dbReference>
<evidence type="ECO:0000256" key="10">
    <source>
        <dbReference type="PROSITE-ProRule" id="PRU10072"/>
    </source>
</evidence>
<keyword evidence="9" id="KW-0963">Cytoplasm</keyword>
<dbReference type="PROSITE" id="PS00130">
    <property type="entry name" value="U_DNA_GLYCOSYLASE"/>
    <property type="match status" value="1"/>
</dbReference>
<evidence type="ECO:0000256" key="7">
    <source>
        <dbReference type="ARBA" id="ARBA00022801"/>
    </source>
</evidence>
<dbReference type="SUPFAM" id="SSF52141">
    <property type="entry name" value="Uracil-DNA glycosylase-like"/>
    <property type="match status" value="1"/>
</dbReference>
<evidence type="ECO:0000313" key="14">
    <source>
        <dbReference type="Proteomes" id="UP000199136"/>
    </source>
</evidence>
<dbReference type="GO" id="GO:0004844">
    <property type="term" value="F:uracil DNA N-glycosylase activity"/>
    <property type="evidence" value="ECO:0007669"/>
    <property type="project" value="UniProtKB-UniRule"/>
</dbReference>
<comment type="similarity">
    <text evidence="3 9 11">Belongs to the uracil-DNA glycosylase (UDG) superfamily. UNG family.</text>
</comment>
<dbReference type="NCBIfam" id="NF003588">
    <property type="entry name" value="PRK05254.1-1"/>
    <property type="match status" value="1"/>
</dbReference>
<dbReference type="InterPro" id="IPR002043">
    <property type="entry name" value="UDG_fam1"/>
</dbReference>
<dbReference type="NCBIfam" id="TIGR00628">
    <property type="entry name" value="ung"/>
    <property type="match status" value="1"/>
</dbReference>
<evidence type="ECO:0000256" key="2">
    <source>
        <dbReference type="ARBA" id="ARBA00002631"/>
    </source>
</evidence>
<comment type="subcellular location">
    <subcellularLocation>
        <location evidence="9">Cytoplasm</location>
    </subcellularLocation>
</comment>